<feature type="domain" description="DUF5117" evidence="3">
    <location>
        <begin position="147"/>
        <end position="346"/>
    </location>
</feature>
<protein>
    <submittedName>
        <fullName evidence="4">Uncharacterized protein DUF5117</fullName>
    </submittedName>
</protein>
<dbReference type="Proteomes" id="UP000247811">
    <property type="component" value="Unassembled WGS sequence"/>
</dbReference>
<keyword evidence="5" id="KW-1185">Reference proteome</keyword>
<feature type="domain" description="EcxA zinc-binding" evidence="2">
    <location>
        <begin position="523"/>
        <end position="841"/>
    </location>
</feature>
<feature type="chain" id="PRO_5016311108" evidence="1">
    <location>
        <begin position="44"/>
        <end position="928"/>
    </location>
</feature>
<dbReference type="OrthoDB" id="9776599at2"/>
<dbReference type="AlphaFoldDB" id="A0A318HC51"/>
<dbReference type="SUPFAM" id="SSF55486">
    <property type="entry name" value="Metalloproteases ('zincins'), catalytic domain"/>
    <property type="match status" value="1"/>
</dbReference>
<dbReference type="GO" id="GO:0008237">
    <property type="term" value="F:metallopeptidase activity"/>
    <property type="evidence" value="ECO:0007669"/>
    <property type="project" value="InterPro"/>
</dbReference>
<evidence type="ECO:0000259" key="3">
    <source>
        <dbReference type="Pfam" id="PF17148"/>
    </source>
</evidence>
<evidence type="ECO:0000313" key="4">
    <source>
        <dbReference type="EMBL" id="PXW98535.1"/>
    </source>
</evidence>
<keyword evidence="1" id="KW-0732">Signal</keyword>
<dbReference type="InterPro" id="IPR034032">
    <property type="entry name" value="Zn_MMP-like_bac"/>
</dbReference>
<reference evidence="4 5" key="1">
    <citation type="submission" date="2018-05" db="EMBL/GenBank/DDBJ databases">
        <title>Genomic Encyclopedia of Type Strains, Phase IV (KMG-IV): sequencing the most valuable type-strain genomes for metagenomic binning, comparative biology and taxonomic classification.</title>
        <authorList>
            <person name="Goeker M."/>
        </authorList>
    </citation>
    <scope>NUCLEOTIDE SEQUENCE [LARGE SCALE GENOMIC DNA]</scope>
    <source>
        <strain evidence="4 5">DSM 566</strain>
    </source>
</reference>
<dbReference type="PANTHER" id="PTHR38478:SF1">
    <property type="entry name" value="ZINC DEPENDENT METALLOPROTEASE DOMAIN LIPOPROTEIN"/>
    <property type="match status" value="1"/>
</dbReference>
<evidence type="ECO:0000259" key="2">
    <source>
        <dbReference type="Pfam" id="PF16313"/>
    </source>
</evidence>
<organism evidence="4 5">
    <name type="scientific">Sphaerotilus hippei</name>
    <dbReference type="NCBI Taxonomy" id="744406"/>
    <lineage>
        <taxon>Bacteria</taxon>
        <taxon>Pseudomonadati</taxon>
        <taxon>Pseudomonadota</taxon>
        <taxon>Betaproteobacteria</taxon>
        <taxon>Burkholderiales</taxon>
        <taxon>Sphaerotilaceae</taxon>
        <taxon>Sphaerotilus</taxon>
    </lineage>
</organism>
<dbReference type="RefSeq" id="WP_110399184.1">
    <property type="nucleotide sequence ID" value="NZ_QJJS01000002.1"/>
</dbReference>
<proteinExistence type="predicted"/>
<accession>A0A318HC51</accession>
<dbReference type="InterPro" id="IPR024079">
    <property type="entry name" value="MetalloPept_cat_dom_sf"/>
</dbReference>
<comment type="caution">
    <text evidence="4">The sequence shown here is derived from an EMBL/GenBank/DDBJ whole genome shotgun (WGS) entry which is preliminary data.</text>
</comment>
<dbReference type="PANTHER" id="PTHR38478">
    <property type="entry name" value="PEPTIDASE M1A AND M12B"/>
    <property type="match status" value="1"/>
</dbReference>
<feature type="signal peptide" evidence="1">
    <location>
        <begin position="1"/>
        <end position="43"/>
    </location>
</feature>
<evidence type="ECO:0000256" key="1">
    <source>
        <dbReference type="SAM" id="SignalP"/>
    </source>
</evidence>
<dbReference type="InterPro" id="IPR032534">
    <property type="entry name" value="EcxA_zinc-bd"/>
</dbReference>
<dbReference type="Pfam" id="PF17148">
    <property type="entry name" value="DUF5117"/>
    <property type="match status" value="1"/>
</dbReference>
<dbReference type="Gene3D" id="3.40.390.10">
    <property type="entry name" value="Collagenase (Catalytic Domain)"/>
    <property type="match status" value="1"/>
</dbReference>
<dbReference type="InterPro" id="IPR033413">
    <property type="entry name" value="DUF5117"/>
</dbReference>
<evidence type="ECO:0000313" key="5">
    <source>
        <dbReference type="Proteomes" id="UP000247811"/>
    </source>
</evidence>
<dbReference type="CDD" id="cd04276">
    <property type="entry name" value="ZnMc_MMP_like_2"/>
    <property type="match status" value="1"/>
</dbReference>
<gene>
    <name evidence="4" type="ORF">C7444_10211</name>
</gene>
<sequence>MTRSSSAASGGEPTSSSARPWRLTLLAASVLLLGACASAPATAPAAGAGAGAPAPAASSASVASAPGAAAVRPGAAPALPPFARVIEQARRIPGVLDAWQKDDKVWIELSEQDFDRPFFLSPKLASGIGEAGVLGGLMAGRFGPFGGPQWIEFRRVHQQVQMIARNAESVARAGTPAARAVAAAYSPSLLGSTTLASLPHPERRTVLVEANSLFLGDMPGVAMQLQRSFRQGYGHDVRHSAITGVRGQPQELVIEVQNHYATGSLASPGPSTAPGAPAPSVPDMLPDARSLFVKVQYSITRLPATPMAPRRADARLGHFTTSVSDFSDDLARTPRQRFVNRWRLDKRDPAAALSEPVQPITYWIDRSVPVGYRAAITAGILEWNRAFERIGFKDAIRVQVQPDDARDDTLDTGKASVRWMTNAQAQFGAIGPTHVDPRSGEILDADIALESLSSRGVRAYRTQYIDRALLDAASADLPAFASRPEGLHALHDASCQHADQAAEQLAYGLDLAAVRDGIEPDSPQAEAFVQAYLKEVTMHEVGHTLGLRHNFRASRVYGERQIADPASTVLAGSVMEYLPINLARRGEPAPTPFQTTLGPYDHWAIEYAYRTWPAADEAGELARVAARSSEPELAFGTDEDSLFGLDPETLQNDQGDDPVAFVRRRFDIAGDLIRRLEATPLRADDSYARLRRTVSFALRDVARSSAVLLRQIGGIRMLRDAPGSGRDPMVPVPPDRQLEALDLIASRVFAADALPVSAALQRRLAPDYLARADGPGADTADYNPADQVLELQRGLLGQLMSDALVQRLLSAQAKTAPGEPSLSLVELHERLARVLWSELAQRGGDIPLARRELQRDHLGRLAVMLLRPASQGRADAQALARSEAQALLLRLQAASGRPGWSPQARLHLQAGQDLLREALAARLNRLPG</sequence>
<dbReference type="Pfam" id="PF16313">
    <property type="entry name" value="DUF4953"/>
    <property type="match status" value="1"/>
</dbReference>
<dbReference type="EMBL" id="QJJS01000002">
    <property type="protein sequence ID" value="PXW98535.1"/>
    <property type="molecule type" value="Genomic_DNA"/>
</dbReference>
<name>A0A318HC51_9BURK</name>